<keyword evidence="3" id="KW-1185">Reference proteome</keyword>
<feature type="transmembrane region" description="Helical" evidence="1">
    <location>
        <begin position="305"/>
        <end position="328"/>
    </location>
</feature>
<name>A0A6G0TQ96_APHGL</name>
<evidence type="ECO:0008006" key="4">
    <source>
        <dbReference type="Google" id="ProtNLM"/>
    </source>
</evidence>
<gene>
    <name evidence="2" type="ORF">AGLY_007787</name>
</gene>
<organism evidence="2 3">
    <name type="scientific">Aphis glycines</name>
    <name type="common">Soybean aphid</name>
    <dbReference type="NCBI Taxonomy" id="307491"/>
    <lineage>
        <taxon>Eukaryota</taxon>
        <taxon>Metazoa</taxon>
        <taxon>Ecdysozoa</taxon>
        <taxon>Arthropoda</taxon>
        <taxon>Hexapoda</taxon>
        <taxon>Insecta</taxon>
        <taxon>Pterygota</taxon>
        <taxon>Neoptera</taxon>
        <taxon>Paraneoptera</taxon>
        <taxon>Hemiptera</taxon>
        <taxon>Sternorrhyncha</taxon>
        <taxon>Aphidomorpha</taxon>
        <taxon>Aphidoidea</taxon>
        <taxon>Aphididae</taxon>
        <taxon>Aphidini</taxon>
        <taxon>Aphis</taxon>
        <taxon>Aphis</taxon>
    </lineage>
</organism>
<sequence length="355" mass="40089">MLLRFNTPIGSRTLIFFILTILSILFCTNSLSSNSFFIHALLSNISALGLLLFSNLTNGTRPNSERKQVSSISTSDCRKCSKSTSNNPGICVSPKKGIDTSSNSNILSTSKAQVDSAKRPERKDIINRHASTGATSCRIIRRRCPCGGYLCCSHWGGCPGCDGGIERGGPCDQFCEAAFGVPVHPEKYCLIFTWIHRSLLRTITWITSWLGRTTLLIFSKIRMTPWLWRWHSFSWQEVLVDNNLVEVADQQVKNSVVVAVQETWVVVDSQMVVELVHVHMDLDHCQVPEEWSHWATWVTNWSTNWWIMLSILIIAAWILLIVSTLSLVTSLSSYQVMRCQMTIIVYKRQLNISES</sequence>
<accession>A0A6G0TQ96</accession>
<dbReference type="Proteomes" id="UP000475862">
    <property type="component" value="Unassembled WGS sequence"/>
</dbReference>
<dbReference type="AlphaFoldDB" id="A0A6G0TQ96"/>
<dbReference type="EMBL" id="VYZN01000025">
    <property type="protein sequence ID" value="KAE9535886.1"/>
    <property type="molecule type" value="Genomic_DNA"/>
</dbReference>
<evidence type="ECO:0000313" key="2">
    <source>
        <dbReference type="EMBL" id="KAE9535886.1"/>
    </source>
</evidence>
<evidence type="ECO:0000256" key="1">
    <source>
        <dbReference type="SAM" id="Phobius"/>
    </source>
</evidence>
<protein>
    <recommendedName>
        <fullName evidence="4">Transmembrane protein</fullName>
    </recommendedName>
</protein>
<proteinExistence type="predicted"/>
<evidence type="ECO:0000313" key="3">
    <source>
        <dbReference type="Proteomes" id="UP000475862"/>
    </source>
</evidence>
<keyword evidence="1" id="KW-0812">Transmembrane</keyword>
<keyword evidence="1" id="KW-1133">Transmembrane helix</keyword>
<reference evidence="2 3" key="1">
    <citation type="submission" date="2019-08" db="EMBL/GenBank/DDBJ databases">
        <title>The genome of the soybean aphid Biotype 1, its phylome, world population structure and adaptation to the North American continent.</title>
        <authorList>
            <person name="Giordano R."/>
            <person name="Donthu R.K."/>
            <person name="Hernandez A.G."/>
            <person name="Wright C.L."/>
            <person name="Zimin A.V."/>
        </authorList>
    </citation>
    <scope>NUCLEOTIDE SEQUENCE [LARGE SCALE GENOMIC DNA]</scope>
    <source>
        <tissue evidence="2">Whole aphids</tissue>
    </source>
</reference>
<keyword evidence="1" id="KW-0472">Membrane</keyword>
<comment type="caution">
    <text evidence="2">The sequence shown here is derived from an EMBL/GenBank/DDBJ whole genome shotgun (WGS) entry which is preliminary data.</text>
</comment>
<feature type="transmembrane region" description="Helical" evidence="1">
    <location>
        <begin position="37"/>
        <end position="57"/>
    </location>
</feature>
<feature type="transmembrane region" description="Helical" evidence="1">
    <location>
        <begin position="12"/>
        <end position="31"/>
    </location>
</feature>